<dbReference type="GO" id="GO:0016616">
    <property type="term" value="F:oxidoreductase activity, acting on the CH-OH group of donors, NAD or NADP as acceptor"/>
    <property type="evidence" value="ECO:0007669"/>
    <property type="project" value="InterPro"/>
</dbReference>
<proteinExistence type="inferred from homology"/>
<gene>
    <name evidence="11" type="ORF">MATL_G00151260</name>
</gene>
<dbReference type="Pfam" id="PF01073">
    <property type="entry name" value="3Beta_HSD"/>
    <property type="match status" value="1"/>
</dbReference>
<evidence type="ECO:0000256" key="7">
    <source>
        <dbReference type="ARBA" id="ARBA00023002"/>
    </source>
</evidence>
<evidence type="ECO:0000259" key="10">
    <source>
        <dbReference type="Pfam" id="PF01073"/>
    </source>
</evidence>
<evidence type="ECO:0000256" key="6">
    <source>
        <dbReference type="ARBA" id="ARBA00022989"/>
    </source>
</evidence>
<evidence type="ECO:0000256" key="5">
    <source>
        <dbReference type="ARBA" id="ARBA00022824"/>
    </source>
</evidence>
<name>A0A9D3T2A6_MEGAT</name>
<keyword evidence="12" id="KW-1185">Reference proteome</keyword>
<reference evidence="11" key="1">
    <citation type="submission" date="2021-01" db="EMBL/GenBank/DDBJ databases">
        <authorList>
            <person name="Zahm M."/>
            <person name="Roques C."/>
            <person name="Cabau C."/>
            <person name="Klopp C."/>
            <person name="Donnadieu C."/>
            <person name="Jouanno E."/>
            <person name="Lampietro C."/>
            <person name="Louis A."/>
            <person name="Herpin A."/>
            <person name="Echchiki A."/>
            <person name="Berthelot C."/>
            <person name="Parey E."/>
            <person name="Roest-Crollius H."/>
            <person name="Braasch I."/>
            <person name="Postlethwait J."/>
            <person name="Bobe J."/>
            <person name="Montfort J."/>
            <person name="Bouchez O."/>
            <person name="Begum T."/>
            <person name="Mejri S."/>
            <person name="Adams A."/>
            <person name="Chen W.-J."/>
            <person name="Guiguen Y."/>
        </authorList>
    </citation>
    <scope>NUCLEOTIDE SEQUENCE</scope>
    <source>
        <strain evidence="11">YG-15Mar2019-1</strain>
        <tissue evidence="11">Brain</tissue>
    </source>
</reference>
<dbReference type="EMBL" id="JAFDVH010000012">
    <property type="protein sequence ID" value="KAG7467237.1"/>
    <property type="molecule type" value="Genomic_DNA"/>
</dbReference>
<dbReference type="AlphaFoldDB" id="A0A9D3T2A6"/>
<dbReference type="Gene3D" id="3.40.50.720">
    <property type="entry name" value="NAD(P)-binding Rossmann-like Domain"/>
    <property type="match status" value="1"/>
</dbReference>
<dbReference type="GO" id="GO:0005789">
    <property type="term" value="C:endoplasmic reticulum membrane"/>
    <property type="evidence" value="ECO:0007669"/>
    <property type="project" value="UniProtKB-SubCell"/>
</dbReference>
<dbReference type="Proteomes" id="UP001046870">
    <property type="component" value="Chromosome 12"/>
</dbReference>
<keyword evidence="9" id="KW-0472">Membrane</keyword>
<feature type="domain" description="3-beta hydroxysteroid dehydrogenase/isomerase" evidence="10">
    <location>
        <begin position="20"/>
        <end position="302"/>
    </location>
</feature>
<comment type="subcellular location">
    <subcellularLocation>
        <location evidence="2">Endoplasmic reticulum membrane</location>
        <topology evidence="2">Single-pass membrane protein</topology>
    </subcellularLocation>
    <subcellularLocation>
        <location evidence="1">Mitochondrion membrane</location>
        <topology evidence="1">Single-pass membrane protein</topology>
    </subcellularLocation>
</comment>
<dbReference type="GO" id="GO:0031966">
    <property type="term" value="C:mitochondrial membrane"/>
    <property type="evidence" value="ECO:0007669"/>
    <property type="project" value="UniProtKB-SubCell"/>
</dbReference>
<evidence type="ECO:0000256" key="2">
    <source>
        <dbReference type="ARBA" id="ARBA00004389"/>
    </source>
</evidence>
<dbReference type="OrthoDB" id="1925334at2759"/>
<comment type="caution">
    <text evidence="11">The sequence shown here is derived from an EMBL/GenBank/DDBJ whole genome shotgun (WGS) entry which is preliminary data.</text>
</comment>
<dbReference type="PANTHER" id="PTHR43245:SF51">
    <property type="entry name" value="SHORT CHAIN DEHYDROGENASE_REDUCTASE FAMILY 42E, MEMBER 2"/>
    <property type="match status" value="1"/>
</dbReference>
<organism evidence="11 12">
    <name type="scientific">Megalops atlanticus</name>
    <name type="common">Tarpon</name>
    <name type="synonym">Clupea gigantea</name>
    <dbReference type="NCBI Taxonomy" id="7932"/>
    <lineage>
        <taxon>Eukaryota</taxon>
        <taxon>Metazoa</taxon>
        <taxon>Chordata</taxon>
        <taxon>Craniata</taxon>
        <taxon>Vertebrata</taxon>
        <taxon>Euteleostomi</taxon>
        <taxon>Actinopterygii</taxon>
        <taxon>Neopterygii</taxon>
        <taxon>Teleostei</taxon>
        <taxon>Elopiformes</taxon>
        <taxon>Megalopidae</taxon>
        <taxon>Megalops</taxon>
    </lineage>
</organism>
<dbReference type="InterPro" id="IPR050177">
    <property type="entry name" value="Lipid_A_modif_metabolic_enz"/>
</dbReference>
<keyword evidence="5" id="KW-0256">Endoplasmic reticulum</keyword>
<keyword evidence="7" id="KW-0560">Oxidoreductase</keyword>
<keyword evidence="8" id="KW-0496">Mitochondrion</keyword>
<dbReference type="PANTHER" id="PTHR43245">
    <property type="entry name" value="BIFUNCTIONAL POLYMYXIN RESISTANCE PROTEIN ARNA"/>
    <property type="match status" value="1"/>
</dbReference>
<dbReference type="GO" id="GO:0006694">
    <property type="term" value="P:steroid biosynthetic process"/>
    <property type="evidence" value="ECO:0007669"/>
    <property type="project" value="InterPro"/>
</dbReference>
<protein>
    <recommendedName>
        <fullName evidence="10">3-beta hydroxysteroid dehydrogenase/isomerase domain-containing protein</fullName>
    </recommendedName>
</protein>
<evidence type="ECO:0000256" key="8">
    <source>
        <dbReference type="ARBA" id="ARBA00023128"/>
    </source>
</evidence>
<accession>A0A9D3T2A6</accession>
<dbReference type="InterPro" id="IPR002225">
    <property type="entry name" value="3Beta_OHSteriod_DH/Estase"/>
</dbReference>
<evidence type="ECO:0000256" key="3">
    <source>
        <dbReference type="ARBA" id="ARBA00009219"/>
    </source>
</evidence>
<dbReference type="InterPro" id="IPR036291">
    <property type="entry name" value="NAD(P)-bd_dom_sf"/>
</dbReference>
<keyword evidence="4" id="KW-0812">Transmembrane</keyword>
<dbReference type="FunFam" id="3.40.50.720:FF:000220">
    <property type="entry name" value="3 beta-hydroxysteroid dehydrogenase/Delta 5--&gt;4-isomerase type 1"/>
    <property type="match status" value="1"/>
</dbReference>
<evidence type="ECO:0000313" key="12">
    <source>
        <dbReference type="Proteomes" id="UP001046870"/>
    </source>
</evidence>
<sequence length="404" mass="45234">MDSDETGNSSVMSLASDVCLITGACGFLGERIVRLLLEEERELAEIRLLDRNVRLDFVQSLEASRYQTKVSVFEGDIRDSVLLRRACHGATLVIHTASIIDVLGAVDYSELHGVNVKGTQLLLEACIQENVASFIYTSSIEVAGPNPQGDPVVNGDEDTLYPCLLKFPYSKTKQEAERLTLQANGEALRGGGRLATCALRPMYIYGEGCRFTVGHMVRGIRNKDVLQRASRREATVNPVYVGNVAHAHLHAARALRDPQRRAAVRGNFYFISDDTPPVSYSDFNHAVLEPLGFRIQESPVLPFPLLFLVAFILEVLQKLLRPFVRFTPHLNPQLLTMLNTPFTFSYRKAQRDMGYIPRYTWEESRKRTTDWLASVLPGERAKLGLQTAPDRSFHNISPPKTLCN</sequence>
<evidence type="ECO:0000256" key="4">
    <source>
        <dbReference type="ARBA" id="ARBA00022692"/>
    </source>
</evidence>
<evidence type="ECO:0000313" key="11">
    <source>
        <dbReference type="EMBL" id="KAG7467237.1"/>
    </source>
</evidence>
<comment type="similarity">
    <text evidence="3">Belongs to the 3-beta-HSD family.</text>
</comment>
<evidence type="ECO:0000256" key="1">
    <source>
        <dbReference type="ARBA" id="ARBA00004304"/>
    </source>
</evidence>
<dbReference type="SUPFAM" id="SSF51735">
    <property type="entry name" value="NAD(P)-binding Rossmann-fold domains"/>
    <property type="match status" value="1"/>
</dbReference>
<evidence type="ECO:0000256" key="9">
    <source>
        <dbReference type="ARBA" id="ARBA00023136"/>
    </source>
</evidence>
<keyword evidence="6" id="KW-1133">Transmembrane helix</keyword>